<proteinExistence type="predicted"/>
<name>A0ACB7VFW2_DIOAL</name>
<reference evidence="2" key="1">
    <citation type="journal article" date="2022" name="Nat. Commun.">
        <title>Chromosome evolution and the genetic basis of agronomically important traits in greater yam.</title>
        <authorList>
            <person name="Bredeson J.V."/>
            <person name="Lyons J.B."/>
            <person name="Oniyinde I.O."/>
            <person name="Okereke N.R."/>
            <person name="Kolade O."/>
            <person name="Nnabue I."/>
            <person name="Nwadili C.O."/>
            <person name="Hribova E."/>
            <person name="Parker M."/>
            <person name="Nwogha J."/>
            <person name="Shu S."/>
            <person name="Carlson J."/>
            <person name="Kariba R."/>
            <person name="Muthemba S."/>
            <person name="Knop K."/>
            <person name="Barton G.J."/>
            <person name="Sherwood A.V."/>
            <person name="Lopez-Montes A."/>
            <person name="Asiedu R."/>
            <person name="Jamnadass R."/>
            <person name="Muchugi A."/>
            <person name="Goodstein D."/>
            <person name="Egesi C.N."/>
            <person name="Featherston J."/>
            <person name="Asfaw A."/>
            <person name="Simpson G.G."/>
            <person name="Dolezel J."/>
            <person name="Hendre P.S."/>
            <person name="Van Deynze A."/>
            <person name="Kumar P.L."/>
            <person name="Obidiegwu J.E."/>
            <person name="Bhattacharjee R."/>
            <person name="Rokhsar D.S."/>
        </authorList>
    </citation>
    <scope>NUCLEOTIDE SEQUENCE [LARGE SCALE GENOMIC DNA]</scope>
    <source>
        <strain evidence="2">cv. TDa95/00328</strain>
    </source>
</reference>
<evidence type="ECO:0000313" key="2">
    <source>
        <dbReference type="Proteomes" id="UP000827976"/>
    </source>
</evidence>
<dbReference type="Proteomes" id="UP000827976">
    <property type="component" value="Chromosome 9"/>
</dbReference>
<organism evidence="1 2">
    <name type="scientific">Dioscorea alata</name>
    <name type="common">Purple yam</name>
    <dbReference type="NCBI Taxonomy" id="55571"/>
    <lineage>
        <taxon>Eukaryota</taxon>
        <taxon>Viridiplantae</taxon>
        <taxon>Streptophyta</taxon>
        <taxon>Embryophyta</taxon>
        <taxon>Tracheophyta</taxon>
        <taxon>Spermatophyta</taxon>
        <taxon>Magnoliopsida</taxon>
        <taxon>Liliopsida</taxon>
        <taxon>Dioscoreales</taxon>
        <taxon>Dioscoreaceae</taxon>
        <taxon>Dioscorea</taxon>
    </lineage>
</organism>
<sequence>MTASQMFHWHYGEFDDKNLQIHGRSLHALFLFILTAILFFALIYFCVRWACQSYSDRQNNTTSQLSMSGLDANTIKSLPIESHQARSSTDESQCSICLANLVNGEKVKVLPSCKHAFHPDCVDLWLSGQSSCPLCRASLGEDHEELSN</sequence>
<gene>
    <name evidence="1" type="ORF">IHE45_09G066800</name>
</gene>
<keyword evidence="2" id="KW-1185">Reference proteome</keyword>
<accession>A0ACB7VFW2</accession>
<dbReference type="EMBL" id="CM037019">
    <property type="protein sequence ID" value="KAH7672597.1"/>
    <property type="molecule type" value="Genomic_DNA"/>
</dbReference>
<comment type="caution">
    <text evidence="1">The sequence shown here is derived from an EMBL/GenBank/DDBJ whole genome shotgun (WGS) entry which is preliminary data.</text>
</comment>
<evidence type="ECO:0000313" key="1">
    <source>
        <dbReference type="EMBL" id="KAH7672597.1"/>
    </source>
</evidence>
<protein>
    <submittedName>
        <fullName evidence="1">Zinc finger RING/FYVE/PHD-type protein</fullName>
    </submittedName>
</protein>